<name>A0A5A7SJD0_CUCMM</name>
<proteinExistence type="predicted"/>
<dbReference type="Proteomes" id="UP000321393">
    <property type="component" value="Unassembled WGS sequence"/>
</dbReference>
<reference evidence="2 3" key="1">
    <citation type="submission" date="2019-08" db="EMBL/GenBank/DDBJ databases">
        <title>Draft genome sequences of two oriental melons (Cucumis melo L. var makuwa).</title>
        <authorList>
            <person name="Kwon S.-Y."/>
        </authorList>
    </citation>
    <scope>NUCLEOTIDE SEQUENCE [LARGE SCALE GENOMIC DNA]</scope>
    <source>
        <strain evidence="3">cv. SW 3</strain>
        <tissue evidence="2">Leaf</tissue>
    </source>
</reference>
<feature type="compositionally biased region" description="Basic residues" evidence="1">
    <location>
        <begin position="1"/>
        <end position="11"/>
    </location>
</feature>
<evidence type="ECO:0000313" key="2">
    <source>
        <dbReference type="EMBL" id="KAA0025906.1"/>
    </source>
</evidence>
<evidence type="ECO:0000256" key="1">
    <source>
        <dbReference type="SAM" id="MobiDB-lite"/>
    </source>
</evidence>
<protein>
    <submittedName>
        <fullName evidence="2">Histone H2B.3-like</fullName>
    </submittedName>
</protein>
<evidence type="ECO:0000313" key="3">
    <source>
        <dbReference type="Proteomes" id="UP000321393"/>
    </source>
</evidence>
<accession>A0A5A7SJD0</accession>
<gene>
    <name evidence="2" type="ORF">E6C27_scaffold34G001970</name>
</gene>
<feature type="region of interest" description="Disordered" evidence="1">
    <location>
        <begin position="1"/>
        <end position="20"/>
    </location>
</feature>
<dbReference type="AlphaFoldDB" id="A0A5A7SJD0"/>
<organism evidence="2 3">
    <name type="scientific">Cucumis melo var. makuwa</name>
    <name type="common">Oriental melon</name>
    <dbReference type="NCBI Taxonomy" id="1194695"/>
    <lineage>
        <taxon>Eukaryota</taxon>
        <taxon>Viridiplantae</taxon>
        <taxon>Streptophyta</taxon>
        <taxon>Embryophyta</taxon>
        <taxon>Tracheophyta</taxon>
        <taxon>Spermatophyta</taxon>
        <taxon>Magnoliopsida</taxon>
        <taxon>eudicotyledons</taxon>
        <taxon>Gunneridae</taxon>
        <taxon>Pentapetalae</taxon>
        <taxon>rosids</taxon>
        <taxon>fabids</taxon>
        <taxon>Cucurbitales</taxon>
        <taxon>Cucurbitaceae</taxon>
        <taxon>Benincaseae</taxon>
        <taxon>Cucumis</taxon>
    </lineage>
</organism>
<dbReference type="EMBL" id="SSTE01023063">
    <property type="protein sequence ID" value="KAA0025906.1"/>
    <property type="molecule type" value="Genomic_DNA"/>
</dbReference>
<comment type="caution">
    <text evidence="2">The sequence shown here is derived from an EMBL/GenBank/DDBJ whole genome shotgun (WGS) entry which is preliminary data.</text>
</comment>
<sequence length="88" mass="9564">MPRRGGRRGKGAGRTQPEEQLAVQAANPIAAITQADLGVMDKRYQDILRDALALFHAAQQTLITPPSALVESQPVPDQLSLEAKHLRL</sequence>